<dbReference type="PRINTS" id="PR01243">
    <property type="entry name" value="NUCDPKINASE"/>
</dbReference>
<dbReference type="GO" id="GO:0006241">
    <property type="term" value="P:CTP biosynthetic process"/>
    <property type="evidence" value="ECO:0007669"/>
    <property type="project" value="InterPro"/>
</dbReference>
<keyword evidence="8" id="KW-0963">Cytoplasm</keyword>
<dbReference type="InterPro" id="IPR034907">
    <property type="entry name" value="NDK-like_dom"/>
</dbReference>
<evidence type="ECO:0000256" key="11">
    <source>
        <dbReference type="ARBA" id="ARBA00023306"/>
    </source>
</evidence>
<keyword evidence="10" id="KW-0539">Nucleus</keyword>
<dbReference type="Pfam" id="PF00334">
    <property type="entry name" value="NDK"/>
    <property type="match status" value="1"/>
</dbReference>
<evidence type="ECO:0000256" key="2">
    <source>
        <dbReference type="ARBA" id="ARBA00004123"/>
    </source>
</evidence>
<dbReference type="GO" id="GO:0006228">
    <property type="term" value="P:UTP biosynthetic process"/>
    <property type="evidence" value="ECO:0007669"/>
    <property type="project" value="InterPro"/>
</dbReference>
<dbReference type="GO" id="GO:0003341">
    <property type="term" value="P:cilium movement"/>
    <property type="evidence" value="ECO:0007669"/>
    <property type="project" value="TreeGrafter"/>
</dbReference>
<dbReference type="SMART" id="SM00562">
    <property type="entry name" value="NDK"/>
    <property type="match status" value="1"/>
</dbReference>
<reference evidence="15" key="2">
    <citation type="submission" date="2025-09" db="UniProtKB">
        <authorList>
            <consortium name="Ensembl"/>
        </authorList>
    </citation>
    <scope>IDENTIFICATION</scope>
</reference>
<dbReference type="AlphaFoldDB" id="A0A3Q2Y9M6"/>
<evidence type="ECO:0000256" key="12">
    <source>
        <dbReference type="PROSITE-ProRule" id="PRU00706"/>
    </source>
</evidence>
<dbReference type="STRING" id="109280.ENSHCOP00000014544"/>
<keyword evidence="9" id="KW-0479">Metal-binding</keyword>
<evidence type="ECO:0000256" key="4">
    <source>
        <dbReference type="ARBA" id="ARBA00004496"/>
    </source>
</evidence>
<dbReference type="Ensembl" id="ENSHCOT00000022197.1">
    <property type="protein sequence ID" value="ENSHCOP00000014544.1"/>
    <property type="gene ID" value="ENSHCOG00000017928.1"/>
</dbReference>
<dbReference type="GO" id="GO:0046872">
    <property type="term" value="F:metal ion binding"/>
    <property type="evidence" value="ECO:0007669"/>
    <property type="project" value="UniProtKB-KW"/>
</dbReference>
<evidence type="ECO:0000313" key="16">
    <source>
        <dbReference type="Proteomes" id="UP000264820"/>
    </source>
</evidence>
<evidence type="ECO:0000256" key="13">
    <source>
        <dbReference type="RuleBase" id="RU004011"/>
    </source>
</evidence>
<dbReference type="PANTHER" id="PTHR46161:SF1">
    <property type="entry name" value="NUCLEOSIDE DIPHOSPHATE KINASE HOMOLOG 5"/>
    <property type="match status" value="1"/>
</dbReference>
<evidence type="ECO:0000256" key="7">
    <source>
        <dbReference type="ARBA" id="ARBA00013499"/>
    </source>
</evidence>
<accession>A0A3Q2Y9M6</accession>
<dbReference type="InterPro" id="IPR001564">
    <property type="entry name" value="Nucleoside_diP_kinase"/>
</dbReference>
<comment type="subcellular location">
    <subcellularLocation>
        <location evidence="5">Cell projection</location>
        <location evidence="5">Lamellipodium</location>
    </subcellularLocation>
    <subcellularLocation>
        <location evidence="3">Cell projection</location>
        <location evidence="3">Ruffle</location>
    </subcellularLocation>
    <subcellularLocation>
        <location evidence="4">Cytoplasm</location>
    </subcellularLocation>
    <subcellularLocation>
        <location evidence="2">Nucleus</location>
    </subcellularLocation>
</comment>
<dbReference type="GO" id="GO:0030027">
    <property type="term" value="C:lamellipodium"/>
    <property type="evidence" value="ECO:0007669"/>
    <property type="project" value="UniProtKB-SubCell"/>
</dbReference>
<evidence type="ECO:0000256" key="6">
    <source>
        <dbReference type="ARBA" id="ARBA00008142"/>
    </source>
</evidence>
<dbReference type="GO" id="GO:1902176">
    <property type="term" value="P:negative regulation of oxidative stress-induced intrinsic apoptotic signaling pathway"/>
    <property type="evidence" value="ECO:0007669"/>
    <property type="project" value="TreeGrafter"/>
</dbReference>
<dbReference type="GO" id="GO:0005634">
    <property type="term" value="C:nucleus"/>
    <property type="evidence" value="ECO:0007669"/>
    <property type="project" value="UniProtKB-SubCell"/>
</dbReference>
<dbReference type="GO" id="GO:0001726">
    <property type="term" value="C:ruffle"/>
    <property type="evidence" value="ECO:0007669"/>
    <property type="project" value="UniProtKB-SubCell"/>
</dbReference>
<dbReference type="GO" id="GO:0006183">
    <property type="term" value="P:GTP biosynthetic process"/>
    <property type="evidence" value="ECO:0007669"/>
    <property type="project" value="InterPro"/>
</dbReference>
<dbReference type="GO" id="GO:0005737">
    <property type="term" value="C:cytoplasm"/>
    <property type="evidence" value="ECO:0007669"/>
    <property type="project" value="UniProtKB-SubCell"/>
</dbReference>
<comment type="function">
    <text evidence="1">Major role in the synthesis of nucleoside triphosphates other than ATP.</text>
</comment>
<evidence type="ECO:0000256" key="3">
    <source>
        <dbReference type="ARBA" id="ARBA00004466"/>
    </source>
</evidence>
<feature type="domain" description="Nucleoside diphosphate kinase-like" evidence="14">
    <location>
        <begin position="1"/>
        <end position="83"/>
    </location>
</feature>
<comment type="caution">
    <text evidence="12">Lacks conserved residue(s) required for the propagation of feature annotation.</text>
</comment>
<evidence type="ECO:0000256" key="9">
    <source>
        <dbReference type="ARBA" id="ARBA00022723"/>
    </source>
</evidence>
<dbReference type="InterPro" id="IPR036850">
    <property type="entry name" value="NDK-like_dom_sf"/>
</dbReference>
<dbReference type="PANTHER" id="PTHR46161">
    <property type="entry name" value="NUCLEOSIDE DIPHOSPHATE KINASE"/>
    <property type="match status" value="1"/>
</dbReference>
<proteinExistence type="inferred from homology"/>
<keyword evidence="11" id="KW-0131">Cell cycle</keyword>
<evidence type="ECO:0000313" key="15">
    <source>
        <dbReference type="Ensembl" id="ENSHCOP00000014544.1"/>
    </source>
</evidence>
<evidence type="ECO:0000259" key="14">
    <source>
        <dbReference type="SMART" id="SM00562"/>
    </source>
</evidence>
<dbReference type="PROSITE" id="PS51374">
    <property type="entry name" value="NDPK_LIKE"/>
    <property type="match status" value="1"/>
</dbReference>
<dbReference type="Gene3D" id="3.30.70.141">
    <property type="entry name" value="Nucleoside diphosphate kinase-like domain"/>
    <property type="match status" value="1"/>
</dbReference>
<protein>
    <recommendedName>
        <fullName evidence="7">Nucleoside diphosphate kinase B</fullName>
    </recommendedName>
</protein>
<evidence type="ECO:0000256" key="10">
    <source>
        <dbReference type="ARBA" id="ARBA00023242"/>
    </source>
</evidence>
<evidence type="ECO:0000256" key="5">
    <source>
        <dbReference type="ARBA" id="ARBA00004510"/>
    </source>
</evidence>
<keyword evidence="16" id="KW-1185">Reference proteome</keyword>
<dbReference type="Proteomes" id="UP000264820">
    <property type="component" value="Unplaced"/>
</dbReference>
<evidence type="ECO:0000256" key="8">
    <source>
        <dbReference type="ARBA" id="ARBA00022490"/>
    </source>
</evidence>
<name>A0A3Q2Y9M6_HIPCM</name>
<organism evidence="15 16">
    <name type="scientific">Hippocampus comes</name>
    <name type="common">Tiger tail seahorse</name>
    <dbReference type="NCBI Taxonomy" id="109280"/>
    <lineage>
        <taxon>Eukaryota</taxon>
        <taxon>Metazoa</taxon>
        <taxon>Chordata</taxon>
        <taxon>Craniata</taxon>
        <taxon>Vertebrata</taxon>
        <taxon>Euteleostomi</taxon>
        <taxon>Actinopterygii</taxon>
        <taxon>Neopterygii</taxon>
        <taxon>Teleostei</taxon>
        <taxon>Neoteleostei</taxon>
        <taxon>Acanthomorphata</taxon>
        <taxon>Syngnathiaria</taxon>
        <taxon>Syngnathiformes</taxon>
        <taxon>Syngnathoidei</taxon>
        <taxon>Syngnathidae</taxon>
        <taxon>Hippocampus</taxon>
    </lineage>
</organism>
<evidence type="ECO:0000256" key="1">
    <source>
        <dbReference type="ARBA" id="ARBA00003465"/>
    </source>
</evidence>
<dbReference type="GO" id="GO:0004550">
    <property type="term" value="F:nucleoside diphosphate kinase activity"/>
    <property type="evidence" value="ECO:0007669"/>
    <property type="project" value="InterPro"/>
</dbReference>
<comment type="similarity">
    <text evidence="6 12 13">Belongs to the NDK family.</text>
</comment>
<dbReference type="GeneTree" id="ENSGT00940000164537"/>
<reference evidence="15" key="1">
    <citation type="submission" date="2025-08" db="UniProtKB">
        <authorList>
            <consortium name="Ensembl"/>
        </authorList>
    </citation>
    <scope>IDENTIFICATION</scope>
</reference>
<dbReference type="OMA" id="HENAFFY"/>
<sequence>MSRVFSSVSGPSVMMVLEKENAVEEWRAAMGPTDPDRAKAEFPDSLRARLASDVLRNSVHGSSSQKDAQDEIQFIFGIQTELTDTLGINMTCLLQNCFQIFIRFCF</sequence>
<dbReference type="SUPFAM" id="SSF54919">
    <property type="entry name" value="Nucleoside diphosphate kinase, NDK"/>
    <property type="match status" value="1"/>
</dbReference>
<dbReference type="GO" id="GO:0005929">
    <property type="term" value="C:cilium"/>
    <property type="evidence" value="ECO:0007669"/>
    <property type="project" value="TreeGrafter"/>
</dbReference>